<dbReference type="PANTHER" id="PTHR30135">
    <property type="entry name" value="UNCHARACTERIZED PROTEIN YVCK-RELATED"/>
    <property type="match status" value="1"/>
</dbReference>
<dbReference type="CDD" id="cd07187">
    <property type="entry name" value="YvcK_like"/>
    <property type="match status" value="1"/>
</dbReference>
<dbReference type="GO" id="GO:0043743">
    <property type="term" value="F:LPPG:FO 2-phospho-L-lactate transferase activity"/>
    <property type="evidence" value="ECO:0007669"/>
    <property type="project" value="InterPro"/>
</dbReference>
<dbReference type="NCBIfam" id="TIGR01826">
    <property type="entry name" value="CofD_related"/>
    <property type="match status" value="1"/>
</dbReference>
<name>A0A6J6SGJ4_9ZZZZ</name>
<dbReference type="SUPFAM" id="SSF142338">
    <property type="entry name" value="CofD-like"/>
    <property type="match status" value="1"/>
</dbReference>
<proteinExistence type="inferred from homology"/>
<dbReference type="InterPro" id="IPR010119">
    <property type="entry name" value="Gluconeogen_factor"/>
</dbReference>
<dbReference type="PANTHER" id="PTHR30135:SF3">
    <property type="entry name" value="GLUCONEOGENESIS FACTOR-RELATED"/>
    <property type="match status" value="1"/>
</dbReference>
<dbReference type="AlphaFoldDB" id="A0A6J6SGJ4"/>
<dbReference type="Gene3D" id="3.40.50.10680">
    <property type="entry name" value="CofD-like domains"/>
    <property type="match status" value="1"/>
</dbReference>
<evidence type="ECO:0000313" key="2">
    <source>
        <dbReference type="EMBL" id="CAB4733932.1"/>
    </source>
</evidence>
<accession>A0A6J6SGJ4</accession>
<keyword evidence="1" id="KW-0963">Cytoplasm</keyword>
<evidence type="ECO:0000256" key="1">
    <source>
        <dbReference type="ARBA" id="ARBA00022490"/>
    </source>
</evidence>
<dbReference type="InterPro" id="IPR038136">
    <property type="entry name" value="CofD-like_dom_sf"/>
</dbReference>
<gene>
    <name evidence="2" type="ORF">UFOPK2782_00496</name>
</gene>
<reference evidence="2" key="1">
    <citation type="submission" date="2020-05" db="EMBL/GenBank/DDBJ databases">
        <authorList>
            <person name="Chiriac C."/>
            <person name="Salcher M."/>
            <person name="Ghai R."/>
            <person name="Kavagutti S V."/>
        </authorList>
    </citation>
    <scope>NUCLEOTIDE SEQUENCE</scope>
</reference>
<dbReference type="InterPro" id="IPR002882">
    <property type="entry name" value="CofD"/>
</dbReference>
<sequence length="317" mass="33751">MISGADTKVVAFGGGHGLAATLTALRDLTPNITAVVTVADNGGSSGKIRSEFNFLPPGDLRMALAALCGADSWGQSWAETIQHRFTSEGELNGHALGNLLLAALWDSSDDLVAGIDRVGALLKIVGRVLPMSLEPLDIEGMFTTSGGEKVVRGQIEVATAKGKLKSLQLLPKNPEVTPQVLQAIADAHWLTFGPGSWFSSVMPHFLLSDLSQAISQSSAKKIMIFNLPDPEDADEFAGSTPEEHLELVLAHSPEFRFDVAIADPAILSQENRLESLVNKCGGELILAEVSKSSDKNHHDPAKMSSLLSHIFGTTLLR</sequence>
<dbReference type="HAMAP" id="MF_00973">
    <property type="entry name" value="Gluconeogen_factor"/>
    <property type="match status" value="1"/>
</dbReference>
<dbReference type="EMBL" id="CAEZYS010000046">
    <property type="protein sequence ID" value="CAB4733932.1"/>
    <property type="molecule type" value="Genomic_DNA"/>
</dbReference>
<organism evidence="2">
    <name type="scientific">freshwater metagenome</name>
    <dbReference type="NCBI Taxonomy" id="449393"/>
    <lineage>
        <taxon>unclassified sequences</taxon>
        <taxon>metagenomes</taxon>
        <taxon>ecological metagenomes</taxon>
    </lineage>
</organism>
<dbReference type="Pfam" id="PF01933">
    <property type="entry name" value="CofD"/>
    <property type="match status" value="1"/>
</dbReference>
<protein>
    <submittedName>
        <fullName evidence="2">Unannotated protein</fullName>
    </submittedName>
</protein>